<evidence type="ECO:0000313" key="2">
    <source>
        <dbReference type="EMBL" id="GJE90700.1"/>
    </source>
</evidence>
<sequence>MPTEIMYEVFFHMQPAGLLALSRTSKALREFLLDGYNCHALWRGALDRVASLPPCPADISEPAYASLMFDTYCQICLHPKTKDNGVRVLFGLRMRLCKACCLADHESIHIFRGEAIFNLPDPTRLSDTLPRIATVSYAPFVFMTSKRNWEEFETRMAEIRAQPEDVRSSHLNTFREELLARRRACSSEAAAYHFWIEALRRAHIDELGEVRAQRLEELLLRLSALGLRADAEKILATQQPCHWAARLISVAALGRSIRLTDGFWKKRKDEIIEVINMFQCWERQKGYLTRAISFMCHLIRYAMEDAVLGEPLPPFDHMYRHPVVQQTILPAIHLGAEYFETPLPVNIRNDPRQFTQAQKALMAGIVSQWRRTFDEHLQGLAAPWLARLGCPASRAPVHPTAWYKCEACGEAGISYAAALWHRCVRPSVSYAGHTGAPAGDLVTVLALLRDTCRGVPDSRQEIAWFAFDAEAHVRAAAVLGCVWSIASLTTADVAAADLRVVCKSCMCAMTWRRAVNHRHAKVSEALFVVLDADTSRKVAELEKPQQKGKPALFCTSCREWEWQEWSTDLRGWTATLRHLRSHYKAFHYTISKAELREGFHYVRAIGSDVHEFKERDPLPVSLLAFKERWGYEPGLGTQQLYFNRSAEHPTTRQHLCTAYSMESERRLTAAEATDELAFNDFVQNLTLASPRIPVDVRFLDEDALGHTSRF</sequence>
<gene>
    <name evidence="2" type="ORF">PsYK624_068440</name>
</gene>
<accession>A0A9P3LCY9</accession>
<dbReference type="EMBL" id="BPQB01000018">
    <property type="protein sequence ID" value="GJE90700.1"/>
    <property type="molecule type" value="Genomic_DNA"/>
</dbReference>
<evidence type="ECO:0000313" key="3">
    <source>
        <dbReference type="Proteomes" id="UP000703269"/>
    </source>
</evidence>
<dbReference type="OrthoDB" id="2322499at2759"/>
<organism evidence="2 3">
    <name type="scientific">Phanerochaete sordida</name>
    <dbReference type="NCBI Taxonomy" id="48140"/>
    <lineage>
        <taxon>Eukaryota</taxon>
        <taxon>Fungi</taxon>
        <taxon>Dikarya</taxon>
        <taxon>Basidiomycota</taxon>
        <taxon>Agaricomycotina</taxon>
        <taxon>Agaricomycetes</taxon>
        <taxon>Polyporales</taxon>
        <taxon>Phanerochaetaceae</taxon>
        <taxon>Phanerochaete</taxon>
    </lineage>
</organism>
<proteinExistence type="predicted"/>
<evidence type="ECO:0000259" key="1">
    <source>
        <dbReference type="PROSITE" id="PS50181"/>
    </source>
</evidence>
<comment type="caution">
    <text evidence="2">The sequence shown here is derived from an EMBL/GenBank/DDBJ whole genome shotgun (WGS) entry which is preliminary data.</text>
</comment>
<protein>
    <recommendedName>
        <fullName evidence="1">F-box domain-containing protein</fullName>
    </recommendedName>
</protein>
<dbReference type="InterPro" id="IPR001810">
    <property type="entry name" value="F-box_dom"/>
</dbReference>
<dbReference type="Proteomes" id="UP000703269">
    <property type="component" value="Unassembled WGS sequence"/>
</dbReference>
<keyword evidence="3" id="KW-1185">Reference proteome</keyword>
<name>A0A9P3LCY9_9APHY</name>
<feature type="domain" description="F-box" evidence="1">
    <location>
        <begin position="1"/>
        <end position="45"/>
    </location>
</feature>
<reference evidence="2 3" key="1">
    <citation type="submission" date="2021-08" db="EMBL/GenBank/DDBJ databases">
        <title>Draft Genome Sequence of Phanerochaete sordida strain YK-624.</title>
        <authorList>
            <person name="Mori T."/>
            <person name="Dohra H."/>
            <person name="Suzuki T."/>
            <person name="Kawagishi H."/>
            <person name="Hirai H."/>
        </authorList>
    </citation>
    <scope>NUCLEOTIDE SEQUENCE [LARGE SCALE GENOMIC DNA]</scope>
    <source>
        <strain evidence="2 3">YK-624</strain>
    </source>
</reference>
<dbReference type="AlphaFoldDB" id="A0A9P3LCY9"/>
<dbReference type="PROSITE" id="PS50181">
    <property type="entry name" value="FBOX"/>
    <property type="match status" value="1"/>
</dbReference>